<dbReference type="EMBL" id="GBRH01231521">
    <property type="protein sequence ID" value="JAD66374.1"/>
    <property type="molecule type" value="Transcribed_RNA"/>
</dbReference>
<protein>
    <submittedName>
        <fullName evidence="1">Uncharacterized protein</fullName>
    </submittedName>
</protein>
<reference evidence="1" key="2">
    <citation type="journal article" date="2015" name="Data Brief">
        <title>Shoot transcriptome of the giant reed, Arundo donax.</title>
        <authorList>
            <person name="Barrero R.A."/>
            <person name="Guerrero F.D."/>
            <person name="Moolhuijzen P."/>
            <person name="Goolsby J.A."/>
            <person name="Tidwell J."/>
            <person name="Bellgard S.E."/>
            <person name="Bellgard M.I."/>
        </authorList>
    </citation>
    <scope>NUCLEOTIDE SEQUENCE</scope>
    <source>
        <tissue evidence="1">Shoot tissue taken approximately 20 cm above the soil surface</tissue>
    </source>
</reference>
<accession>A0A0A9BQV8</accession>
<dbReference type="AlphaFoldDB" id="A0A0A9BQV8"/>
<name>A0A0A9BQV8_ARUDO</name>
<reference evidence="1" key="1">
    <citation type="submission" date="2014-09" db="EMBL/GenBank/DDBJ databases">
        <authorList>
            <person name="Magalhaes I.L.F."/>
            <person name="Oliveira U."/>
            <person name="Santos F.R."/>
            <person name="Vidigal T.H.D.A."/>
            <person name="Brescovit A.D."/>
            <person name="Santos A.J."/>
        </authorList>
    </citation>
    <scope>NUCLEOTIDE SEQUENCE</scope>
    <source>
        <tissue evidence="1">Shoot tissue taken approximately 20 cm above the soil surface</tissue>
    </source>
</reference>
<sequence length="57" mass="6533">MIIEQVLSLTFTYDHKTSVVSDIYSFSGNIIFRTRTVVVRFTVSQDHCVTGWPCAVY</sequence>
<proteinExistence type="predicted"/>
<organism evidence="1">
    <name type="scientific">Arundo donax</name>
    <name type="common">Giant reed</name>
    <name type="synonym">Donax arundinaceus</name>
    <dbReference type="NCBI Taxonomy" id="35708"/>
    <lineage>
        <taxon>Eukaryota</taxon>
        <taxon>Viridiplantae</taxon>
        <taxon>Streptophyta</taxon>
        <taxon>Embryophyta</taxon>
        <taxon>Tracheophyta</taxon>
        <taxon>Spermatophyta</taxon>
        <taxon>Magnoliopsida</taxon>
        <taxon>Liliopsida</taxon>
        <taxon>Poales</taxon>
        <taxon>Poaceae</taxon>
        <taxon>PACMAD clade</taxon>
        <taxon>Arundinoideae</taxon>
        <taxon>Arundineae</taxon>
        <taxon>Arundo</taxon>
    </lineage>
</organism>
<evidence type="ECO:0000313" key="1">
    <source>
        <dbReference type="EMBL" id="JAD66374.1"/>
    </source>
</evidence>